<dbReference type="SUPFAM" id="SSF53850">
    <property type="entry name" value="Periplasmic binding protein-like II"/>
    <property type="match status" value="1"/>
</dbReference>
<dbReference type="Proteomes" id="UP000241238">
    <property type="component" value="Chromosome"/>
</dbReference>
<dbReference type="InterPro" id="IPR027024">
    <property type="entry name" value="UCP027386_ABC_sbc_TM0202"/>
</dbReference>
<dbReference type="PIRSF" id="PIRSF027386">
    <property type="entry name" value="UCP027386_ABC_sbc_TM0202"/>
    <property type="match status" value="1"/>
</dbReference>
<keyword evidence="3" id="KW-1185">Reference proteome</keyword>
<proteinExistence type="predicted"/>
<accession>A0ABM6U7K0</accession>
<dbReference type="Gene3D" id="3.40.190.10">
    <property type="entry name" value="Periplasmic binding protein-like II"/>
    <property type="match status" value="2"/>
</dbReference>
<dbReference type="GeneID" id="77469212"/>
<gene>
    <name evidence="2" type="ORF">C4N18_14490</name>
</gene>
<evidence type="ECO:0000313" key="3">
    <source>
        <dbReference type="Proteomes" id="UP000241238"/>
    </source>
</evidence>
<dbReference type="PANTHER" id="PTHR30024">
    <property type="entry name" value="ALIPHATIC SULFONATES-BINDING PROTEIN-RELATED"/>
    <property type="match status" value="1"/>
</dbReference>
<dbReference type="InterPro" id="IPR015168">
    <property type="entry name" value="SsuA/THI5"/>
</dbReference>
<dbReference type="Pfam" id="PF09084">
    <property type="entry name" value="NMT1"/>
    <property type="match status" value="1"/>
</dbReference>
<sequence length="315" mass="35828">MKKTIIALLMMLFFITTVYSKDTIKFTSPDGLPALSIVKMMNDNKKISDKKIEYKLEKVSESLVMNFLKKESDMGIVPSNLAGQLYNKNLDYKIIGTIGWGSFYIISREDFMDIKDLKGKEIYTIGKGLTPDVMLQTILKENNINPAKDLKINYLSGSNELAPMYLAGKIKIAMVSEPVLSKIMSKDNKSKINFNMDNEWKKAFGINLGFPQSTLIASENLIKEDPEFIAKFITELENSIEFIYGKSLNKEKYITESKVTIDMSILDEVIKRANINFVSAEDSKEAYKLYFEKIEKTNKKAIGGKIPDEKIFMSK</sequence>
<evidence type="ECO:0000259" key="1">
    <source>
        <dbReference type="Pfam" id="PF09084"/>
    </source>
</evidence>
<dbReference type="RefSeq" id="WP_005951544.1">
    <property type="nucleotide sequence ID" value="NZ_CP028103.1"/>
</dbReference>
<organism evidence="2 3">
    <name type="scientific">Fusobacterium varium ATCC 27725</name>
    <dbReference type="NCBI Taxonomy" id="469618"/>
    <lineage>
        <taxon>Bacteria</taxon>
        <taxon>Fusobacteriati</taxon>
        <taxon>Fusobacteriota</taxon>
        <taxon>Fusobacteriia</taxon>
        <taxon>Fusobacteriales</taxon>
        <taxon>Fusobacteriaceae</taxon>
        <taxon>Fusobacterium</taxon>
    </lineage>
</organism>
<protein>
    <submittedName>
        <fullName evidence="2">ABC transporter substrate-binding protein</fullName>
    </submittedName>
</protein>
<dbReference type="EMBL" id="CP028103">
    <property type="protein sequence ID" value="AVQ32375.1"/>
    <property type="molecule type" value="Genomic_DNA"/>
</dbReference>
<reference evidence="3" key="1">
    <citation type="journal article" date="2018" name="MSphere">
        <title>Fusobacterium Genomics Using MinION and Illumina Sequencing Enables Genome Completion and Correction.</title>
        <authorList>
            <person name="Todd S.M."/>
            <person name="Settlage R.E."/>
            <person name="Lahmers K.K."/>
            <person name="Slade D.J."/>
        </authorList>
    </citation>
    <scope>NUCLEOTIDE SEQUENCE [LARGE SCALE GENOMIC DNA]</scope>
    <source>
        <strain evidence="3">ATCC 27725</strain>
    </source>
</reference>
<dbReference type="PANTHER" id="PTHR30024:SF46">
    <property type="entry name" value="ABC TRANSPORTER, SUBSTRATE-BINDING LIPOPROTEIN"/>
    <property type="match status" value="1"/>
</dbReference>
<name>A0ABM6U7K0_FUSVA</name>
<evidence type="ECO:0000313" key="2">
    <source>
        <dbReference type="EMBL" id="AVQ32375.1"/>
    </source>
</evidence>
<feature type="domain" description="SsuA/THI5-like" evidence="1">
    <location>
        <begin position="72"/>
        <end position="244"/>
    </location>
</feature>